<dbReference type="GeneTree" id="ENSGT00940000163761"/>
<dbReference type="Bgee" id="ENSORLG00000030227">
    <property type="expression patterns" value="Expressed in sexually immature organism and 9 other cell types or tissues"/>
</dbReference>
<sequence length="309" mass="34365">RLKLSVHIRSILVAASYAAKPPCWTSHLESICLPQPCQECTCYSDLTVCRQIHCSNPHCDFQKGQQLRILPNQCCPECVSLSQDSCQYEGKTYGHDSQWSPSPCSVCVCSKGRVSCTLLPCPHVTCPRNQSLTECCPKCGRKSCSWEGSTYWEGEEWTPNPCSRCVCREGKARCSVVECQPVVCRPVSPGRCCPQCRASMSLCLQHGEQWQKDDCTTCVCERGKSKCHTNTCPHTKCDKGEAKVRRDGRCCEECVPATGSCLYQDAVRYHGDMWNVTGCQFCTCNQGQVVCRTAECGRVECPQVTHLLS</sequence>
<organism evidence="2 3">
    <name type="scientific">Oryzias latipes</name>
    <name type="common">Japanese rice fish</name>
    <name type="synonym">Japanese killifish</name>
    <dbReference type="NCBI Taxonomy" id="8090"/>
    <lineage>
        <taxon>Eukaryota</taxon>
        <taxon>Metazoa</taxon>
        <taxon>Chordata</taxon>
        <taxon>Craniata</taxon>
        <taxon>Vertebrata</taxon>
        <taxon>Euteleostomi</taxon>
        <taxon>Actinopterygii</taxon>
        <taxon>Neopterygii</taxon>
        <taxon>Teleostei</taxon>
        <taxon>Neoteleostei</taxon>
        <taxon>Acanthomorphata</taxon>
        <taxon>Ovalentaria</taxon>
        <taxon>Atherinomorphae</taxon>
        <taxon>Beloniformes</taxon>
        <taxon>Adrianichthyidae</taxon>
        <taxon>Oryziinae</taxon>
        <taxon>Oryzias</taxon>
    </lineage>
</organism>
<keyword evidence="3" id="KW-1185">Reference proteome</keyword>
<dbReference type="Gene3D" id="6.20.200.20">
    <property type="match status" value="1"/>
</dbReference>
<dbReference type="Pfam" id="PF23334">
    <property type="entry name" value="VWC2L_2nd"/>
    <property type="match status" value="1"/>
</dbReference>
<dbReference type="PROSITE" id="PS50184">
    <property type="entry name" value="VWFC_2"/>
    <property type="match status" value="3"/>
</dbReference>
<dbReference type="InterPro" id="IPR001007">
    <property type="entry name" value="VWF_dom"/>
</dbReference>
<evidence type="ECO:0000313" key="2">
    <source>
        <dbReference type="Ensembl" id="ENSORLP00000038034.1"/>
    </source>
</evidence>
<feature type="domain" description="VWFC" evidence="1">
    <location>
        <begin position="142"/>
        <end position="197"/>
    </location>
</feature>
<dbReference type="SUPFAM" id="SSF57603">
    <property type="entry name" value="FnI-like domain"/>
    <property type="match status" value="4"/>
</dbReference>
<name>A0A3B3I1Q4_ORYLA</name>
<reference evidence="2" key="2">
    <citation type="submission" date="2025-08" db="UniProtKB">
        <authorList>
            <consortium name="Ensembl"/>
        </authorList>
    </citation>
    <scope>IDENTIFICATION</scope>
    <source>
        <strain evidence="2">Hd-rR</strain>
    </source>
</reference>
<dbReference type="Gene3D" id="2.10.70.10">
    <property type="entry name" value="Complement Module, domain 1"/>
    <property type="match status" value="3"/>
</dbReference>
<dbReference type="AlphaFoldDB" id="A0A3B3I1Q4"/>
<feature type="domain" description="VWFC" evidence="1">
    <location>
        <begin position="194"/>
        <end position="255"/>
    </location>
</feature>
<dbReference type="PROSITE" id="PS01208">
    <property type="entry name" value="VWFC_1"/>
    <property type="match status" value="1"/>
</dbReference>
<evidence type="ECO:0000259" key="1">
    <source>
        <dbReference type="PROSITE" id="PS50184"/>
    </source>
</evidence>
<dbReference type="PANTHER" id="PTHR46439">
    <property type="entry name" value="CYSTEINE-RICH MOTOR NEURON 1 PROTEIN"/>
    <property type="match status" value="1"/>
</dbReference>
<dbReference type="InterPro" id="IPR052624">
    <property type="entry name" value="CRIM1"/>
</dbReference>
<accession>A0A3B3I1Q4</accession>
<protein>
    <recommendedName>
        <fullName evidence="1">VWFC domain-containing protein</fullName>
    </recommendedName>
</protein>
<dbReference type="Pfam" id="PF00093">
    <property type="entry name" value="VWC"/>
    <property type="match status" value="3"/>
</dbReference>
<dbReference type="Ensembl" id="ENSORLT00000039159.1">
    <property type="protein sequence ID" value="ENSORLP00000038034.1"/>
    <property type="gene ID" value="ENSORLG00000030227.1"/>
</dbReference>
<dbReference type="InParanoid" id="A0A3B3I1Q4"/>
<dbReference type="Proteomes" id="UP000001038">
    <property type="component" value="Chromosome 9"/>
</dbReference>
<dbReference type="SMART" id="SM00214">
    <property type="entry name" value="VWC"/>
    <property type="match status" value="5"/>
</dbReference>
<dbReference type="PANTHER" id="PTHR46439:SF1">
    <property type="entry name" value="CYSTEINE-RICH MOTOR NEURON 1 PROTEIN"/>
    <property type="match status" value="1"/>
</dbReference>
<feature type="domain" description="VWFC" evidence="1">
    <location>
        <begin position="84"/>
        <end position="140"/>
    </location>
</feature>
<dbReference type="STRING" id="8090.ENSORLP00000038034"/>
<proteinExistence type="predicted"/>
<reference evidence="2 3" key="1">
    <citation type="journal article" date="2007" name="Nature">
        <title>The medaka draft genome and insights into vertebrate genome evolution.</title>
        <authorList>
            <person name="Kasahara M."/>
            <person name="Naruse K."/>
            <person name="Sasaki S."/>
            <person name="Nakatani Y."/>
            <person name="Qu W."/>
            <person name="Ahsan B."/>
            <person name="Yamada T."/>
            <person name="Nagayasu Y."/>
            <person name="Doi K."/>
            <person name="Kasai Y."/>
            <person name="Jindo T."/>
            <person name="Kobayashi D."/>
            <person name="Shimada A."/>
            <person name="Toyoda A."/>
            <person name="Kuroki Y."/>
            <person name="Fujiyama A."/>
            <person name="Sasaki T."/>
            <person name="Shimizu A."/>
            <person name="Asakawa S."/>
            <person name="Shimizu N."/>
            <person name="Hashimoto S."/>
            <person name="Yang J."/>
            <person name="Lee Y."/>
            <person name="Matsushima K."/>
            <person name="Sugano S."/>
            <person name="Sakaizumi M."/>
            <person name="Narita T."/>
            <person name="Ohishi K."/>
            <person name="Haga S."/>
            <person name="Ohta F."/>
            <person name="Nomoto H."/>
            <person name="Nogata K."/>
            <person name="Morishita T."/>
            <person name="Endo T."/>
            <person name="Shin-I T."/>
            <person name="Takeda H."/>
            <person name="Morishita S."/>
            <person name="Kohara Y."/>
        </authorList>
    </citation>
    <scope>NUCLEOTIDE SEQUENCE [LARGE SCALE GENOMIC DNA]</scope>
    <source>
        <strain evidence="2 3">Hd-rR</strain>
    </source>
</reference>
<evidence type="ECO:0000313" key="3">
    <source>
        <dbReference type="Proteomes" id="UP000001038"/>
    </source>
</evidence>
<reference evidence="2" key="3">
    <citation type="submission" date="2025-09" db="UniProtKB">
        <authorList>
            <consortium name="Ensembl"/>
        </authorList>
    </citation>
    <scope>IDENTIFICATION</scope>
    <source>
        <strain evidence="2">Hd-rR</strain>
    </source>
</reference>